<comment type="caution">
    <text evidence="1">The sequence shown here is derived from an EMBL/GenBank/DDBJ whole genome shotgun (WGS) entry which is preliminary data.</text>
</comment>
<name>A0ACB9MZU4_9MYRT</name>
<organism evidence="1 2">
    <name type="scientific">Melastoma candidum</name>
    <dbReference type="NCBI Taxonomy" id="119954"/>
    <lineage>
        <taxon>Eukaryota</taxon>
        <taxon>Viridiplantae</taxon>
        <taxon>Streptophyta</taxon>
        <taxon>Embryophyta</taxon>
        <taxon>Tracheophyta</taxon>
        <taxon>Spermatophyta</taxon>
        <taxon>Magnoliopsida</taxon>
        <taxon>eudicotyledons</taxon>
        <taxon>Gunneridae</taxon>
        <taxon>Pentapetalae</taxon>
        <taxon>rosids</taxon>
        <taxon>malvids</taxon>
        <taxon>Myrtales</taxon>
        <taxon>Melastomataceae</taxon>
        <taxon>Melastomatoideae</taxon>
        <taxon>Melastomateae</taxon>
        <taxon>Melastoma</taxon>
    </lineage>
</organism>
<sequence length="84" mass="9322">MEENEAKLGKVLDVYESRLGQSKYLAGETFTLADLHHLPTLSLLMGTPGARKLIESRPNIAAWASDILARPAWTKVEAMKNNNQ</sequence>
<dbReference type="Proteomes" id="UP001057402">
    <property type="component" value="Chromosome 8"/>
</dbReference>
<proteinExistence type="predicted"/>
<protein>
    <submittedName>
        <fullName evidence="1">Uncharacterized protein</fullName>
    </submittedName>
</protein>
<evidence type="ECO:0000313" key="1">
    <source>
        <dbReference type="EMBL" id="KAI4329757.1"/>
    </source>
</evidence>
<evidence type="ECO:0000313" key="2">
    <source>
        <dbReference type="Proteomes" id="UP001057402"/>
    </source>
</evidence>
<reference evidence="2" key="1">
    <citation type="journal article" date="2023" name="Front. Plant Sci.">
        <title>Chromosomal-level genome assembly of Melastoma candidum provides insights into trichome evolution.</title>
        <authorList>
            <person name="Zhong Y."/>
            <person name="Wu W."/>
            <person name="Sun C."/>
            <person name="Zou P."/>
            <person name="Liu Y."/>
            <person name="Dai S."/>
            <person name="Zhou R."/>
        </authorList>
    </citation>
    <scope>NUCLEOTIDE SEQUENCE [LARGE SCALE GENOMIC DNA]</scope>
</reference>
<keyword evidence="2" id="KW-1185">Reference proteome</keyword>
<gene>
    <name evidence="1" type="ORF">MLD38_028105</name>
</gene>
<accession>A0ACB9MZU4</accession>
<dbReference type="EMBL" id="CM042887">
    <property type="protein sequence ID" value="KAI4329757.1"/>
    <property type="molecule type" value="Genomic_DNA"/>
</dbReference>